<accession>A0A559KCG9</accession>
<dbReference type="EMBL" id="VNJI01000011">
    <property type="protein sequence ID" value="TVY09827.1"/>
    <property type="molecule type" value="Genomic_DNA"/>
</dbReference>
<dbReference type="Proteomes" id="UP000317036">
    <property type="component" value="Unassembled WGS sequence"/>
</dbReference>
<protein>
    <submittedName>
        <fullName evidence="1">Uncharacterized protein</fullName>
    </submittedName>
</protein>
<evidence type="ECO:0000313" key="2">
    <source>
        <dbReference type="Proteomes" id="UP000317036"/>
    </source>
</evidence>
<dbReference type="AlphaFoldDB" id="A0A559KCG9"/>
<gene>
    <name evidence="1" type="ORF">FPZ49_10655</name>
</gene>
<sequence>MKSLNVCEVNLDSKKSKVNSNYLPTFLEQIQAKTLPVSKGYSGYMSLYDGVPLILDDSIDTYELVIDQGEGDYK</sequence>
<name>A0A559KCG9_9BACL</name>
<evidence type="ECO:0000313" key="1">
    <source>
        <dbReference type="EMBL" id="TVY09827.1"/>
    </source>
</evidence>
<keyword evidence="2" id="KW-1185">Reference proteome</keyword>
<comment type="caution">
    <text evidence="1">The sequence shown here is derived from an EMBL/GenBank/DDBJ whole genome shotgun (WGS) entry which is preliminary data.</text>
</comment>
<reference evidence="1 2" key="1">
    <citation type="submission" date="2019-07" db="EMBL/GenBank/DDBJ databases">
        <authorList>
            <person name="Kim J."/>
        </authorList>
    </citation>
    <scope>NUCLEOTIDE SEQUENCE [LARGE SCALE GENOMIC DNA]</scope>
    <source>
        <strain evidence="1 2">JC52</strain>
    </source>
</reference>
<organism evidence="1 2">
    <name type="scientific">Paenibacillus cremeus</name>
    <dbReference type="NCBI Taxonomy" id="2163881"/>
    <lineage>
        <taxon>Bacteria</taxon>
        <taxon>Bacillati</taxon>
        <taxon>Bacillota</taxon>
        <taxon>Bacilli</taxon>
        <taxon>Bacillales</taxon>
        <taxon>Paenibacillaceae</taxon>
        <taxon>Paenibacillus</taxon>
    </lineage>
</organism>
<proteinExistence type="predicted"/>